<accession>A0A9D1IKL5</accession>
<dbReference type="Gene3D" id="2.30.130.60">
    <property type="match status" value="1"/>
</dbReference>
<keyword evidence="4 6" id="KW-0949">S-adenosyl-L-methionine</keyword>
<dbReference type="InterPro" id="IPR001678">
    <property type="entry name" value="MeTrfase_RsmB-F_NOP2_dom"/>
</dbReference>
<proteinExistence type="inferred from homology"/>
<dbReference type="InterPro" id="IPR029063">
    <property type="entry name" value="SAM-dependent_MTases_sf"/>
</dbReference>
<evidence type="ECO:0000313" key="9">
    <source>
        <dbReference type="Proteomes" id="UP000824076"/>
    </source>
</evidence>
<feature type="binding site" evidence="6">
    <location>
        <position position="132"/>
    </location>
    <ligand>
        <name>S-adenosyl-L-methionine</name>
        <dbReference type="ChEBI" id="CHEBI:59789"/>
    </ligand>
</feature>
<dbReference type="InterPro" id="IPR023267">
    <property type="entry name" value="RCMT"/>
</dbReference>
<evidence type="ECO:0000256" key="3">
    <source>
        <dbReference type="ARBA" id="ARBA00022679"/>
    </source>
</evidence>
<evidence type="ECO:0000256" key="4">
    <source>
        <dbReference type="ARBA" id="ARBA00022691"/>
    </source>
</evidence>
<feature type="binding site" evidence="6">
    <location>
        <begin position="108"/>
        <end position="114"/>
    </location>
    <ligand>
        <name>S-adenosyl-L-methionine</name>
        <dbReference type="ChEBI" id="CHEBI:59789"/>
    </ligand>
</feature>
<evidence type="ECO:0000256" key="6">
    <source>
        <dbReference type="PROSITE-ProRule" id="PRU01023"/>
    </source>
</evidence>
<dbReference type="Pfam" id="PF01189">
    <property type="entry name" value="Methyltr_RsmB-F"/>
    <property type="match status" value="1"/>
</dbReference>
<sequence length="467" mass="52236">MMATISDEFVRQMQSVLPDEIEAFLAAMREEPVASIRLNRRKIGACEYSEKRVPWCDYGYYLPQRIAFTFDPAMHGGVYYVQDASSMFICHVVRQLMGNRPTAYLDLCAAPGGKSTAAIDALSDDSFVVCNEIDKTRARILWENVVKWGAPNCAVTNGSADRLGLLRNCFDVIAADMPCSGEGMFRKDDEARAQWSPSLVEQCAARQRKIATDVWDALKPGGYFIYSTCTFNRPENEETADFIARHLGADYVDVAIDPEWGIANGIVSSGRCYRFFPHRVNGEGLFVAVLQKRGSEKEQKANQKEERRTRRNCPVGKWIKNPELLEFEMDNDGCNAIPAKYAKFVGRLRSVVDVLAAGVRIAEKKGKDLAPAHALSQSVILNRDAFPEIELGYADIIKYLRGETIALSGNDARGYALATYRGRVAGFMKNLGTRANNCYPKEWRIRSTHVPETNPDALSLLGNRHEE</sequence>
<evidence type="ECO:0000313" key="8">
    <source>
        <dbReference type="EMBL" id="HIU38341.1"/>
    </source>
</evidence>
<gene>
    <name evidence="8" type="ORF">IAD18_01590</name>
</gene>
<dbReference type="EMBL" id="DVMS01000040">
    <property type="protein sequence ID" value="HIU38341.1"/>
    <property type="molecule type" value="Genomic_DNA"/>
</dbReference>
<dbReference type="Pfam" id="PF17125">
    <property type="entry name" value="Methyltr_RsmF_N"/>
    <property type="match status" value="1"/>
</dbReference>
<evidence type="ECO:0000256" key="2">
    <source>
        <dbReference type="ARBA" id="ARBA00022603"/>
    </source>
</evidence>
<reference evidence="8" key="1">
    <citation type="submission" date="2020-10" db="EMBL/GenBank/DDBJ databases">
        <authorList>
            <person name="Gilroy R."/>
        </authorList>
    </citation>
    <scope>NUCLEOTIDE SEQUENCE</scope>
    <source>
        <strain evidence="8">17073</strain>
    </source>
</reference>
<dbReference type="InterPro" id="IPR049560">
    <property type="entry name" value="MeTrfase_RsmB-F_NOP2_cat"/>
</dbReference>
<dbReference type="Proteomes" id="UP000824076">
    <property type="component" value="Unassembled WGS sequence"/>
</dbReference>
<comment type="similarity">
    <text evidence="6">Belongs to the class I-like SAM-binding methyltransferase superfamily. RsmB/NOP family.</text>
</comment>
<evidence type="ECO:0000259" key="7">
    <source>
        <dbReference type="PROSITE" id="PS51686"/>
    </source>
</evidence>
<protein>
    <submittedName>
        <fullName evidence="8">rRNA cytosine-C5-methyltransferase</fullName>
    </submittedName>
</protein>
<dbReference type="Pfam" id="PF13636">
    <property type="entry name" value="Methyltranf_PUA"/>
    <property type="match status" value="1"/>
</dbReference>
<dbReference type="SUPFAM" id="SSF53335">
    <property type="entry name" value="S-adenosyl-L-methionine-dependent methyltransferases"/>
    <property type="match status" value="1"/>
</dbReference>
<dbReference type="InterPro" id="IPR031341">
    <property type="entry name" value="Methyltr_RsmF_N"/>
</dbReference>
<keyword evidence="5 6" id="KW-0694">RNA-binding</keyword>
<comment type="caution">
    <text evidence="6">Lacks conserved residue(s) required for the propagation of feature annotation.</text>
</comment>
<comment type="caution">
    <text evidence="8">The sequence shown here is derived from an EMBL/GenBank/DDBJ whole genome shotgun (WGS) entry which is preliminary data.</text>
</comment>
<name>A0A9D1IKL5_9BACT</name>
<feature type="active site" description="Nucleophile" evidence="6">
    <location>
        <position position="229"/>
    </location>
</feature>
<dbReference type="InterPro" id="IPR027391">
    <property type="entry name" value="Nol1_Nop2_Fmu_2"/>
</dbReference>
<dbReference type="PROSITE" id="PS51686">
    <property type="entry name" value="SAM_MT_RSMB_NOP"/>
    <property type="match status" value="1"/>
</dbReference>
<keyword evidence="1" id="KW-0963">Cytoplasm</keyword>
<dbReference type="GO" id="GO:0001510">
    <property type="term" value="P:RNA methylation"/>
    <property type="evidence" value="ECO:0007669"/>
    <property type="project" value="InterPro"/>
</dbReference>
<dbReference type="PANTHER" id="PTHR22807:SF30">
    <property type="entry name" value="28S RRNA (CYTOSINE(4447)-C(5))-METHYLTRANSFERASE-RELATED"/>
    <property type="match status" value="1"/>
</dbReference>
<dbReference type="CDD" id="cd02440">
    <property type="entry name" value="AdoMet_MTases"/>
    <property type="match status" value="1"/>
</dbReference>
<keyword evidence="2 6" id="KW-0489">Methyltransferase</keyword>
<reference evidence="8" key="2">
    <citation type="journal article" date="2021" name="PeerJ">
        <title>Extensive microbial diversity within the chicken gut microbiome revealed by metagenomics and culture.</title>
        <authorList>
            <person name="Gilroy R."/>
            <person name="Ravi A."/>
            <person name="Getino M."/>
            <person name="Pursley I."/>
            <person name="Horton D.L."/>
            <person name="Alikhan N.F."/>
            <person name="Baker D."/>
            <person name="Gharbi K."/>
            <person name="Hall N."/>
            <person name="Watson M."/>
            <person name="Adriaenssens E.M."/>
            <person name="Foster-Nyarko E."/>
            <person name="Jarju S."/>
            <person name="Secka A."/>
            <person name="Antonio M."/>
            <person name="Oren A."/>
            <person name="Chaudhuri R.R."/>
            <person name="La Ragione R."/>
            <person name="Hildebrand F."/>
            <person name="Pallen M.J."/>
        </authorList>
    </citation>
    <scope>NUCLEOTIDE SEQUENCE</scope>
    <source>
        <strain evidence="8">17073</strain>
    </source>
</reference>
<evidence type="ECO:0000256" key="1">
    <source>
        <dbReference type="ARBA" id="ARBA00022490"/>
    </source>
</evidence>
<keyword evidence="3 6" id="KW-0808">Transferase</keyword>
<dbReference type="PANTHER" id="PTHR22807">
    <property type="entry name" value="NOP2 YEAST -RELATED NOL1/NOP2/FMU SUN DOMAIN-CONTAINING"/>
    <property type="match status" value="1"/>
</dbReference>
<dbReference type="GO" id="GO:0003723">
    <property type="term" value="F:RNA binding"/>
    <property type="evidence" value="ECO:0007669"/>
    <property type="project" value="UniProtKB-UniRule"/>
</dbReference>
<evidence type="ECO:0000256" key="5">
    <source>
        <dbReference type="ARBA" id="ARBA00022884"/>
    </source>
</evidence>
<organism evidence="8 9">
    <name type="scientific">Candidatus Limisoma intestinavium</name>
    <dbReference type="NCBI Taxonomy" id="2840856"/>
    <lineage>
        <taxon>Bacteria</taxon>
        <taxon>Pseudomonadati</taxon>
        <taxon>Bacteroidota</taxon>
        <taxon>Bacteroidia</taxon>
        <taxon>Bacteroidales</taxon>
        <taxon>Candidatus Limisoma</taxon>
    </lineage>
</organism>
<dbReference type="Gene3D" id="3.30.70.1170">
    <property type="entry name" value="Sun protein, domain 3"/>
    <property type="match status" value="1"/>
</dbReference>
<feature type="domain" description="SAM-dependent MTase RsmB/NOP-type" evidence="7">
    <location>
        <begin position="9"/>
        <end position="293"/>
    </location>
</feature>
<feature type="binding site" evidence="6">
    <location>
        <position position="176"/>
    </location>
    <ligand>
        <name>S-adenosyl-L-methionine</name>
        <dbReference type="ChEBI" id="CHEBI:59789"/>
    </ligand>
</feature>
<dbReference type="AlphaFoldDB" id="A0A9D1IKL5"/>
<dbReference type="Gene3D" id="3.40.50.150">
    <property type="entry name" value="Vaccinia Virus protein VP39"/>
    <property type="match status" value="1"/>
</dbReference>
<dbReference type="PRINTS" id="PR02008">
    <property type="entry name" value="RCMTFAMILY"/>
</dbReference>
<dbReference type="GO" id="GO:0008173">
    <property type="term" value="F:RNA methyltransferase activity"/>
    <property type="evidence" value="ECO:0007669"/>
    <property type="project" value="InterPro"/>
</dbReference>